<accession>A0AAD9Z8H0</accession>
<dbReference type="Pfam" id="PF08700">
    <property type="entry name" value="VPS51_Exo84_N"/>
    <property type="match status" value="1"/>
</dbReference>
<evidence type="ECO:0000313" key="5">
    <source>
        <dbReference type="Proteomes" id="UP001276659"/>
    </source>
</evidence>
<reference evidence="4" key="1">
    <citation type="submission" date="2022-11" db="EMBL/GenBank/DDBJ databases">
        <title>Chromosomal genome sequence assembly and mating type (MAT) locus characterization of the leprose asexual lichenized fungus Lepraria neglecta (Nyl.) Erichsen.</title>
        <authorList>
            <person name="Allen J.L."/>
            <person name="Pfeffer B."/>
        </authorList>
    </citation>
    <scope>NUCLEOTIDE SEQUENCE</scope>
    <source>
        <strain evidence="4">Allen 5258</strain>
    </source>
</reference>
<dbReference type="Proteomes" id="UP001276659">
    <property type="component" value="Unassembled WGS sequence"/>
</dbReference>
<keyword evidence="2" id="KW-0813">Transport</keyword>
<dbReference type="GO" id="GO:0007030">
    <property type="term" value="P:Golgi organization"/>
    <property type="evidence" value="ECO:0007669"/>
    <property type="project" value="UniProtKB-UniRule"/>
</dbReference>
<comment type="subunit">
    <text evidence="2">Component of the Golgi-associated retrograde protein (GARP) complex.</text>
</comment>
<evidence type="ECO:0000256" key="1">
    <source>
        <dbReference type="ARBA" id="ARBA00006080"/>
    </source>
</evidence>
<keyword evidence="2" id="KW-0653">Protein transport</keyword>
<evidence type="ECO:0000256" key="3">
    <source>
        <dbReference type="SAM" id="MobiDB-lite"/>
    </source>
</evidence>
<dbReference type="GO" id="GO:0042147">
    <property type="term" value="P:retrograde transport, endosome to Golgi"/>
    <property type="evidence" value="ECO:0007669"/>
    <property type="project" value="UniProtKB-UniRule"/>
</dbReference>
<protein>
    <recommendedName>
        <fullName evidence="2">Vacuolar protein sorting-associated protein 51 homolog</fullName>
    </recommendedName>
</protein>
<keyword evidence="5" id="KW-1185">Reference proteome</keyword>
<feature type="region of interest" description="Disordered" evidence="3">
    <location>
        <begin position="1"/>
        <end position="77"/>
    </location>
</feature>
<dbReference type="GO" id="GO:0048193">
    <property type="term" value="P:Golgi vesicle transport"/>
    <property type="evidence" value="ECO:0007669"/>
    <property type="project" value="TreeGrafter"/>
</dbReference>
<dbReference type="GO" id="GO:1990745">
    <property type="term" value="C:EARP complex"/>
    <property type="evidence" value="ECO:0007669"/>
    <property type="project" value="TreeGrafter"/>
</dbReference>
<comment type="similarity">
    <text evidence="1 2">Belongs to the VPS51 family.</text>
</comment>
<dbReference type="AlphaFoldDB" id="A0AAD9Z8H0"/>
<proteinExistence type="inferred from homology"/>
<keyword evidence="2" id="KW-0445">Lipid transport</keyword>
<comment type="subcellular location">
    <subcellularLocation>
        <location evidence="2">Golgi apparatus</location>
        <location evidence="2">trans-Golgi network</location>
    </subcellularLocation>
</comment>
<comment type="function">
    <text evidence="2">Acts as component of the GARP complex that is involved in retrograde transport from early and late endosomes to the trans-Golgi network (TGN).</text>
</comment>
<name>A0AAD9Z8H0_9LECA</name>
<dbReference type="GO" id="GO:0032456">
    <property type="term" value="P:endocytic recycling"/>
    <property type="evidence" value="ECO:0007669"/>
    <property type="project" value="TreeGrafter"/>
</dbReference>
<dbReference type="PANTHER" id="PTHR15954">
    <property type="entry name" value="VACUOLAR PROTEIN SORTING-ASSOCIATED PROTEIN 51 HOMOLOG"/>
    <property type="match status" value="1"/>
</dbReference>
<keyword evidence="2" id="KW-0333">Golgi apparatus</keyword>
<dbReference type="InterPro" id="IPR014812">
    <property type="entry name" value="Vps51"/>
</dbReference>
<dbReference type="GO" id="GO:0015031">
    <property type="term" value="P:protein transport"/>
    <property type="evidence" value="ECO:0007669"/>
    <property type="project" value="UniProtKB-UniRule"/>
</dbReference>
<evidence type="ECO:0000256" key="2">
    <source>
        <dbReference type="RuleBase" id="RU368010"/>
    </source>
</evidence>
<evidence type="ECO:0000313" key="4">
    <source>
        <dbReference type="EMBL" id="KAK3173374.1"/>
    </source>
</evidence>
<gene>
    <name evidence="4" type="ORF">OEA41_006703</name>
</gene>
<feature type="compositionally biased region" description="Low complexity" evidence="3">
    <location>
        <begin position="1"/>
        <end position="28"/>
    </location>
</feature>
<feature type="compositionally biased region" description="Low complexity" evidence="3">
    <location>
        <begin position="48"/>
        <end position="58"/>
    </location>
</feature>
<dbReference type="GO" id="GO:0005829">
    <property type="term" value="C:cytosol"/>
    <property type="evidence" value="ECO:0007669"/>
    <property type="project" value="GOC"/>
</dbReference>
<feature type="compositionally biased region" description="Pro residues" evidence="3">
    <location>
        <begin position="59"/>
        <end position="68"/>
    </location>
</feature>
<sequence>MSTITSPRPSNPSTSLTSTPTTSRTTSPAPQPRRANRTALRDYYNLKSTSSDPTTSNTPTPPSLPSPSSPTFSTKISELDNSDFDADAYVKSVLAGQGLEGVLRVERGLINEIKGLDGERKALVYDNYSKLITATDTIRRMRSNMDPLTPTTSTLSPAVAHIAETAGGLAMGAKDGRDGGGEEISFEGLEERKRGEEEKRRQRDTVRWILGTPRRLGGLLDDGRRGEAETDWEEVKGLLERWKGVGGVEEIRDECERIMGRS</sequence>
<organism evidence="4 5">
    <name type="scientific">Lepraria neglecta</name>
    <dbReference type="NCBI Taxonomy" id="209136"/>
    <lineage>
        <taxon>Eukaryota</taxon>
        <taxon>Fungi</taxon>
        <taxon>Dikarya</taxon>
        <taxon>Ascomycota</taxon>
        <taxon>Pezizomycotina</taxon>
        <taxon>Lecanoromycetes</taxon>
        <taxon>OSLEUM clade</taxon>
        <taxon>Lecanoromycetidae</taxon>
        <taxon>Lecanorales</taxon>
        <taxon>Lecanorineae</taxon>
        <taxon>Stereocaulaceae</taxon>
        <taxon>Lepraria</taxon>
    </lineage>
</organism>
<comment type="caution">
    <text evidence="4">The sequence shown here is derived from an EMBL/GenBank/DDBJ whole genome shotgun (WGS) entry which is preliminary data.</text>
</comment>
<dbReference type="GO" id="GO:0006869">
    <property type="term" value="P:lipid transport"/>
    <property type="evidence" value="ECO:0007669"/>
    <property type="project" value="UniProtKB-UniRule"/>
</dbReference>
<dbReference type="GO" id="GO:0016020">
    <property type="term" value="C:membrane"/>
    <property type="evidence" value="ECO:0007669"/>
    <property type="project" value="TreeGrafter"/>
</dbReference>
<dbReference type="PANTHER" id="PTHR15954:SF4">
    <property type="entry name" value="VACUOLAR PROTEIN SORTING-ASSOCIATED PROTEIN 51 HOMOLOG"/>
    <property type="match status" value="1"/>
</dbReference>
<dbReference type="GO" id="GO:0000938">
    <property type="term" value="C:GARP complex"/>
    <property type="evidence" value="ECO:0007669"/>
    <property type="project" value="UniProtKB-UniRule"/>
</dbReference>
<dbReference type="EMBL" id="JASNWA010000007">
    <property type="protein sequence ID" value="KAK3173374.1"/>
    <property type="molecule type" value="Genomic_DNA"/>
</dbReference>